<dbReference type="GO" id="GO:0071978">
    <property type="term" value="P:bacterial-type flagellum-dependent swarming motility"/>
    <property type="evidence" value="ECO:0007669"/>
    <property type="project" value="TreeGrafter"/>
</dbReference>
<evidence type="ECO:0000313" key="7">
    <source>
        <dbReference type="EMBL" id="EGG28300.1"/>
    </source>
</evidence>
<name>F3L5U5_9GAMM</name>
<keyword evidence="7" id="KW-0282">Flagellum</keyword>
<dbReference type="RefSeq" id="WP_009577239.1">
    <property type="nucleotide sequence ID" value="NZ_AEIG01000134.1"/>
</dbReference>
<evidence type="ECO:0000256" key="4">
    <source>
        <dbReference type="ARBA" id="ARBA00023143"/>
    </source>
</evidence>
<sequence length="124" mass="13560">MNSIFGVHEQALVLKSQRLQVLAKNIANADTPGFKARDVDFKQVLAAQAGFGSLVTTHKRHLKTALSNQDGLVYTNPYNAGLDGNTVEISAEQAKYGEAAIEYRASLEFLQRRISGIKRALKGE</sequence>
<dbReference type="EMBL" id="AEIG01000134">
    <property type="protein sequence ID" value="EGG28300.1"/>
    <property type="molecule type" value="Genomic_DNA"/>
</dbReference>
<evidence type="ECO:0000256" key="3">
    <source>
        <dbReference type="ARBA" id="ARBA00014376"/>
    </source>
</evidence>
<dbReference type="GO" id="GO:0030694">
    <property type="term" value="C:bacterial-type flagellum basal body, rod"/>
    <property type="evidence" value="ECO:0007669"/>
    <property type="project" value="InterPro"/>
</dbReference>
<accession>F3L5U5</accession>
<dbReference type="NCBIfam" id="TIGR01396">
    <property type="entry name" value="FlgB"/>
    <property type="match status" value="1"/>
</dbReference>
<keyword evidence="4 6" id="KW-0975">Bacterial flagellum</keyword>
<organism evidence="7 8">
    <name type="scientific">Aequoribacter fuscus</name>
    <dbReference type="NCBI Taxonomy" id="2518989"/>
    <lineage>
        <taxon>Bacteria</taxon>
        <taxon>Pseudomonadati</taxon>
        <taxon>Pseudomonadota</taxon>
        <taxon>Gammaproteobacteria</taxon>
        <taxon>Cellvibrionales</taxon>
        <taxon>Halieaceae</taxon>
        <taxon>Aequoribacter</taxon>
    </lineage>
</organism>
<comment type="subcellular location">
    <subcellularLocation>
        <location evidence="1 6">Bacterial flagellum basal body</location>
    </subcellularLocation>
</comment>
<keyword evidence="7" id="KW-0969">Cilium</keyword>
<dbReference type="InterPro" id="IPR006300">
    <property type="entry name" value="FlgB"/>
</dbReference>
<comment type="similarity">
    <text evidence="2 6">Belongs to the flagella basal body rod proteins family.</text>
</comment>
<evidence type="ECO:0000256" key="6">
    <source>
        <dbReference type="PIRNR" id="PIRNR002889"/>
    </source>
</evidence>
<gene>
    <name evidence="7" type="ORF">IMCC3088_494</name>
</gene>
<dbReference type="PANTHER" id="PTHR30435:SF12">
    <property type="entry name" value="FLAGELLAR BASAL BODY ROD PROTEIN FLGB"/>
    <property type="match status" value="1"/>
</dbReference>
<comment type="caution">
    <text evidence="7">The sequence shown here is derived from an EMBL/GenBank/DDBJ whole genome shotgun (WGS) entry which is preliminary data.</text>
</comment>
<evidence type="ECO:0000256" key="1">
    <source>
        <dbReference type="ARBA" id="ARBA00004117"/>
    </source>
</evidence>
<dbReference type="Pfam" id="PF00460">
    <property type="entry name" value="Flg_bb_rod"/>
    <property type="match status" value="1"/>
</dbReference>
<reference evidence="7 8" key="1">
    <citation type="journal article" date="2011" name="J. Bacteriol.">
        <title>Genome sequence of strain IMCC3088, a proteorhodopsin-containing marine bacterium belonging to the OM60/NOR5 clade.</title>
        <authorList>
            <person name="Jang Y."/>
            <person name="Oh H.M."/>
            <person name="Kang I."/>
            <person name="Lee K."/>
            <person name="Yang S.J."/>
            <person name="Cho J.C."/>
        </authorList>
    </citation>
    <scope>NUCLEOTIDE SEQUENCE [LARGE SCALE GENOMIC DNA]</scope>
    <source>
        <strain evidence="7 8">IMCC3088</strain>
    </source>
</reference>
<evidence type="ECO:0000313" key="8">
    <source>
        <dbReference type="Proteomes" id="UP000005615"/>
    </source>
</evidence>
<protein>
    <recommendedName>
        <fullName evidence="3 6">Flagellar basal body rod protein FlgB</fullName>
    </recommendedName>
</protein>
<dbReference type="eggNOG" id="COG1815">
    <property type="taxonomic scope" value="Bacteria"/>
</dbReference>
<dbReference type="Proteomes" id="UP000005615">
    <property type="component" value="Unassembled WGS sequence"/>
</dbReference>
<dbReference type="InterPro" id="IPR001444">
    <property type="entry name" value="Flag_bb_rod_N"/>
</dbReference>
<comment type="function">
    <text evidence="5 6">Structural component of flagellum, the bacterial motility apparatus. Part of the rod structure of flagellar basal body.</text>
</comment>
<evidence type="ECO:0000256" key="5">
    <source>
        <dbReference type="ARBA" id="ARBA00024934"/>
    </source>
</evidence>
<dbReference type="PIRSF" id="PIRSF002889">
    <property type="entry name" value="Rod_FlgB"/>
    <property type="match status" value="1"/>
</dbReference>
<proteinExistence type="inferred from homology"/>
<keyword evidence="7" id="KW-0966">Cell projection</keyword>
<evidence type="ECO:0000256" key="2">
    <source>
        <dbReference type="ARBA" id="ARBA00009677"/>
    </source>
</evidence>
<dbReference type="PANTHER" id="PTHR30435">
    <property type="entry name" value="FLAGELLAR PROTEIN"/>
    <property type="match status" value="1"/>
</dbReference>
<dbReference type="AlphaFoldDB" id="F3L5U5"/>
<dbReference type="STRING" id="2518989.IMCC3088_494"/>
<dbReference type="OrthoDB" id="9788334at2"/>
<keyword evidence="8" id="KW-1185">Reference proteome</keyword>
<comment type="subunit">
    <text evidence="6">The basal body constitutes a major portion of the flagellar organelle and consists of a number of rings mounted on a central rod.</text>
</comment>